<dbReference type="InterPro" id="IPR016181">
    <property type="entry name" value="Acyl_CoA_acyltransferase"/>
</dbReference>
<evidence type="ECO:0000313" key="2">
    <source>
        <dbReference type="EMBL" id="KJY82117.1"/>
    </source>
</evidence>
<dbReference type="PANTHER" id="PTHR31435:SF9">
    <property type="entry name" value="PROTEIN NATD1"/>
    <property type="match status" value="1"/>
</dbReference>
<dbReference type="InterPro" id="IPR031165">
    <property type="entry name" value="GNAT_YJDJ"/>
</dbReference>
<proteinExistence type="predicted"/>
<comment type="caution">
    <text evidence="2">The sequence shown here is derived from an EMBL/GenBank/DDBJ whole genome shotgun (WGS) entry which is preliminary data.</text>
</comment>
<dbReference type="PROSITE" id="PS51729">
    <property type="entry name" value="GNAT_YJDJ"/>
    <property type="match status" value="1"/>
</dbReference>
<evidence type="ECO:0000313" key="3">
    <source>
        <dbReference type="Proteomes" id="UP000033673"/>
    </source>
</evidence>
<dbReference type="RefSeq" id="WP_045956515.1">
    <property type="nucleotide sequence ID" value="NZ_JXXV01000026.1"/>
</dbReference>
<accession>A0A0F4NG66</accession>
<dbReference type="Proteomes" id="UP000033673">
    <property type="component" value="Unassembled WGS sequence"/>
</dbReference>
<dbReference type="STRING" id="579748.TW81_14835"/>
<name>A0A0F4NG66_9VIBR</name>
<sequence>MAHKVTLDRSNGEFRVHLEGEHFAVVKFQDKDGIYAITSTKVPEVLQGKGYGKVMMEAVLPEIESLGVKIEPICSYVAHYLERNAQWSHLKA</sequence>
<dbReference type="PANTHER" id="PTHR31435">
    <property type="entry name" value="PROTEIN NATD1"/>
    <property type="match status" value="1"/>
</dbReference>
<reference evidence="2 3" key="1">
    <citation type="journal article" date="2015" name="BMC Genomics">
        <title>Genome mining reveals unlocked bioactive potential of marine Gram-negative bacteria.</title>
        <authorList>
            <person name="Machado H."/>
            <person name="Sonnenschein E.C."/>
            <person name="Melchiorsen J."/>
            <person name="Gram L."/>
        </authorList>
    </citation>
    <scope>NUCLEOTIDE SEQUENCE [LARGE SCALE GENOMIC DNA]</scope>
    <source>
        <strain evidence="2 3">S2757</strain>
    </source>
</reference>
<keyword evidence="3" id="KW-1185">Reference proteome</keyword>
<organism evidence="2 3">
    <name type="scientific">Vibrio galatheae</name>
    <dbReference type="NCBI Taxonomy" id="579748"/>
    <lineage>
        <taxon>Bacteria</taxon>
        <taxon>Pseudomonadati</taxon>
        <taxon>Pseudomonadota</taxon>
        <taxon>Gammaproteobacteria</taxon>
        <taxon>Vibrionales</taxon>
        <taxon>Vibrionaceae</taxon>
        <taxon>Vibrio</taxon>
    </lineage>
</organism>
<gene>
    <name evidence="2" type="ORF">TW81_14835</name>
</gene>
<dbReference type="GO" id="GO:0016740">
    <property type="term" value="F:transferase activity"/>
    <property type="evidence" value="ECO:0007669"/>
    <property type="project" value="UniProtKB-KW"/>
</dbReference>
<dbReference type="Pfam" id="PF14542">
    <property type="entry name" value="Acetyltransf_CG"/>
    <property type="match status" value="1"/>
</dbReference>
<evidence type="ECO:0000259" key="1">
    <source>
        <dbReference type="PROSITE" id="PS51729"/>
    </source>
</evidence>
<dbReference type="AlphaFoldDB" id="A0A0F4NG66"/>
<protein>
    <submittedName>
        <fullName evidence="2">Acetyltransferase</fullName>
    </submittedName>
</protein>
<dbReference type="SUPFAM" id="SSF55729">
    <property type="entry name" value="Acyl-CoA N-acyltransferases (Nat)"/>
    <property type="match status" value="1"/>
</dbReference>
<dbReference type="InterPro" id="IPR045057">
    <property type="entry name" value="Gcn5-rel_NAT"/>
</dbReference>
<dbReference type="Gene3D" id="3.40.630.30">
    <property type="match status" value="1"/>
</dbReference>
<dbReference type="PATRIC" id="fig|579748.3.peg.3064"/>
<dbReference type="EMBL" id="JXXV01000026">
    <property type="protein sequence ID" value="KJY82117.1"/>
    <property type="molecule type" value="Genomic_DNA"/>
</dbReference>
<keyword evidence="2" id="KW-0808">Transferase</keyword>
<dbReference type="OrthoDB" id="9813275at2"/>
<feature type="domain" description="N-acetyltransferase" evidence="1">
    <location>
        <begin position="6"/>
        <end position="92"/>
    </location>
</feature>